<accession>A0AAX3ZZE2</accession>
<feature type="active site" description="Proton acceptor; for dehydratase activity" evidence="5">
    <location>
        <position position="950"/>
    </location>
</feature>
<dbReference type="SUPFAM" id="SSF52151">
    <property type="entry name" value="FabD/lysophospholipase-like"/>
    <property type="match status" value="1"/>
</dbReference>
<dbReference type="InterPro" id="IPR057326">
    <property type="entry name" value="KR_dom"/>
</dbReference>
<dbReference type="Gene3D" id="3.40.366.10">
    <property type="entry name" value="Malonyl-Coenzyme A Acyl Carrier Protein, domain 2"/>
    <property type="match status" value="1"/>
</dbReference>
<evidence type="ECO:0000313" key="9">
    <source>
        <dbReference type="EMBL" id="WMN02147.1"/>
    </source>
</evidence>
<dbReference type="SUPFAM" id="SSF47336">
    <property type="entry name" value="ACP-like"/>
    <property type="match status" value="1"/>
</dbReference>
<sequence length="1813" mass="193532">MQTNVDSLMKKLSPATRSLLRQALSSENADTRELAEAEPIALLGAGCRFPGQINDCGSYWESLIGKKDSITEVPTGRWNIQDQYERHPGMPQSASMNWGGFIDNPAGFDAEYFGISKFEATAMDPQQRVLLEVTWEALQHSGIPADSLKNSRTAVMIGMASWDYTIINLERRSEPVAYMATGNAHSTAAGRISYLLGLHGPSLTVDTACSSSLVAIHLACQSLRSRECDLALAGGVQLNLSPYTGLAMSRWTALSPTGRCRAFDRDADGFVRSEGCGVVVLKRLSDAVRDGDRVISVIRGTAVNHDGPTNGLTAPSGAAQSALIRQALASADVLPGTVGLIETHGTGTPLGDPIEFESIRKAYGTSGIDCALGAVKTNLGHLEAAAGVAGLIKASLALASGMIPANNHFKEWNPAIDPTGTRYFVPTDCVEWPTTSHPRRAGVSSFGISGTNAHAVLEQAPEVPLNVVRERPAIAVRLTGKTEDRVAASANALAEWMTGKGAKISINDIAHTVNRSQANSRHRAVVVGRDRATIARRLRRLSSLGPDGGVVYPRFQSALGPVWLFSGQGSQWVGMGRKLMEDEPVFAREISRLSSLMCAEVDFDLYQMLSYGEEFRGIAQIQPALFCMQIALAELWRSYGVTPGAVIGHSMGEVAAAVVAGAIDKSDGVSIICRRSRLLERNAGQGAMAMFSLGSADCAELIRSYSGLDIAVLAAPNQTIISGDDAELAELIARAETESVPVWPIKCDVASHSPQVDNLLDDLRQRLDGIERRQPPIVGYYSATYADPLEAPLFDPDYWVSNLRQPVQFYQAVSSAASDGYRLYTEMSPHPILGSPVTDTLESALAGESFMVTDSMRRDRDESEEFHSQLEMVLSALEGTFGKLGPDMGRMVDVPAAPWSHSNFWAAEQAPVPDVVGHPLLGREVLIPRTNIHVWNVDVGTDRNPWLNDHRVHGMPVMPAAAFIEVCLGAASKAFRVGIEEIELRDFNVECMLVLDESVSLTTHLHWMDTDRTAEIEIFSRTGADEWLRHASAVVIHADDSGGDGISVDRIVEAKLQTSATRVPVGTYYSLLRQTGQQHGPAFAALTSIERHEEGRASTTIELPPAAPQHLRFTAHPVILDAALQSIGAALSDTSWTRLADATYLPEAIESIRIFEPLDGKIACRVDLRQLDDADRSIRASAQLVNEAGRVVAEFAGISLKRVASRKLDLPIGQKVFDTKWTAEPLKSAPVSSVDGRCWILLTESDELPSIAATAAAAIAAGQGRVFTAQLADERSLRAAFESAAGGAGTPPAGIVVFLDPSGPGEAGTAAGITRTQETILRLSAIVRAVVVQDRNKQSPQLWLVGRGGLAVQAGEVGDPGVGALRGIVRTLAFENPQLRATLLDLDPGADGTLELLAELGAGAGDDIVAVRGGLRYVETLTRAQLGPEASSNTVRADGSYVITGGLGGLGLSIARWLVDAGAGRVVLNGRSAPSAEVAATVLELNGVGDVLIELGDVSTAGIAERLVSAAEETGRQLRGVVHAAGVLDDGIFTSLDNASLTEVWRPKAAGAVALHNATAGRELDWWIAFSSMASMLGSPGQAAYASANAWLDAFTHWRRAQGEPASVINWGQWSGVGLATSVLLPVVDPLTPAEGVDAFGTVLACNPARIGIARLRLDRAVALPELKQMTYFREVIQEFDHAEAAEDWMGPDGLRQLSPVEAGKAIAERLVSRLSVIIGATSSAGLDVDASLFAAGMDSLMAMQIKSACRWDFGVEPSVGLLLQGASLRDLEKDIAIQLGLGPVEYSDELDIRPVKRAHARRSARARRLRSE</sequence>
<dbReference type="Pfam" id="PF00109">
    <property type="entry name" value="ketoacyl-synt"/>
    <property type="match status" value="1"/>
</dbReference>
<dbReference type="SMART" id="SM00827">
    <property type="entry name" value="PKS_AT"/>
    <property type="match status" value="1"/>
</dbReference>
<dbReference type="PROSITE" id="PS00606">
    <property type="entry name" value="KS3_1"/>
    <property type="match status" value="1"/>
</dbReference>
<dbReference type="Gene3D" id="3.40.47.10">
    <property type="match status" value="1"/>
</dbReference>
<dbReference type="GO" id="GO:0006633">
    <property type="term" value="P:fatty acid biosynthetic process"/>
    <property type="evidence" value="ECO:0007669"/>
    <property type="project" value="InterPro"/>
</dbReference>
<evidence type="ECO:0000256" key="3">
    <source>
        <dbReference type="ARBA" id="ARBA00022679"/>
    </source>
</evidence>
<dbReference type="PROSITE" id="PS52004">
    <property type="entry name" value="KS3_2"/>
    <property type="match status" value="1"/>
</dbReference>
<dbReference type="InterPro" id="IPR036291">
    <property type="entry name" value="NAD(P)-bd_dom_sf"/>
</dbReference>
<dbReference type="GO" id="GO:0005886">
    <property type="term" value="C:plasma membrane"/>
    <property type="evidence" value="ECO:0007669"/>
    <property type="project" value="TreeGrafter"/>
</dbReference>
<dbReference type="Gene3D" id="1.10.1200.10">
    <property type="entry name" value="ACP-like"/>
    <property type="match status" value="1"/>
</dbReference>
<dbReference type="GO" id="GO:0005737">
    <property type="term" value="C:cytoplasm"/>
    <property type="evidence" value="ECO:0007669"/>
    <property type="project" value="TreeGrafter"/>
</dbReference>
<dbReference type="GO" id="GO:0031177">
    <property type="term" value="F:phosphopantetheine binding"/>
    <property type="evidence" value="ECO:0007669"/>
    <property type="project" value="InterPro"/>
</dbReference>
<dbReference type="EMBL" id="CP133191">
    <property type="protein sequence ID" value="WMN03106.1"/>
    <property type="molecule type" value="Genomic_DNA"/>
</dbReference>
<dbReference type="Pfam" id="PF14765">
    <property type="entry name" value="PS-DH"/>
    <property type="match status" value="1"/>
</dbReference>
<evidence type="ECO:0000256" key="1">
    <source>
        <dbReference type="ARBA" id="ARBA00022450"/>
    </source>
</evidence>
<keyword evidence="1" id="KW-0596">Phosphopantetheine</keyword>
<dbReference type="Pfam" id="PF00550">
    <property type="entry name" value="PP-binding"/>
    <property type="match status" value="1"/>
</dbReference>
<dbReference type="InterPro" id="IPR042104">
    <property type="entry name" value="PKS_dehydratase_sf"/>
</dbReference>
<dbReference type="RefSeq" id="WP_308372628.1">
    <property type="nucleotide sequence ID" value="NZ_CP133191.1"/>
</dbReference>
<dbReference type="InterPro" id="IPR001227">
    <property type="entry name" value="Ac_transferase_dom_sf"/>
</dbReference>
<proteinExistence type="predicted"/>
<dbReference type="InterPro" id="IPR049900">
    <property type="entry name" value="PKS_mFAS_DH"/>
</dbReference>
<dbReference type="InterPro" id="IPR014031">
    <property type="entry name" value="Ketoacyl_synth_C"/>
</dbReference>
<reference evidence="10" key="1">
    <citation type="submission" date="2023-08" db="EMBL/GenBank/DDBJ databases">
        <title>Isolation and Characterization of Rhodococcus erythropolis MGMM8.</title>
        <authorList>
            <person name="Diabankana R.G.C."/>
            <person name="Afordoanyi D.M."/>
            <person name="Validov S.Z."/>
        </authorList>
    </citation>
    <scope>NUCLEOTIDE SEQUENCE</scope>
    <source>
        <strain evidence="10">MGMM8</strain>
        <plasmid evidence="10">pMGMM8_1</plasmid>
        <plasmid evidence="9">pMGMM8_2</plasmid>
    </source>
</reference>
<feature type="domain" description="Ketosynthase family 3 (KS3)" evidence="7">
    <location>
        <begin position="37"/>
        <end position="459"/>
    </location>
</feature>
<dbReference type="InterPro" id="IPR032821">
    <property type="entry name" value="PKS_assoc"/>
</dbReference>
<dbReference type="InterPro" id="IPR013968">
    <property type="entry name" value="PKS_KR"/>
</dbReference>
<dbReference type="InterPro" id="IPR020807">
    <property type="entry name" value="PKS_DH"/>
</dbReference>
<dbReference type="Gene3D" id="3.10.129.110">
    <property type="entry name" value="Polyketide synthase dehydratase"/>
    <property type="match status" value="1"/>
</dbReference>
<evidence type="ECO:0000259" key="8">
    <source>
        <dbReference type="PROSITE" id="PS52019"/>
    </source>
</evidence>
<dbReference type="Pfam" id="PF08659">
    <property type="entry name" value="KR"/>
    <property type="match status" value="1"/>
</dbReference>
<dbReference type="InterPro" id="IPR009081">
    <property type="entry name" value="PP-bd_ACP"/>
</dbReference>
<dbReference type="SMART" id="SM00825">
    <property type="entry name" value="PKS_KS"/>
    <property type="match status" value="1"/>
</dbReference>
<name>A0AAX3ZZE2_RHOER</name>
<feature type="domain" description="Carrier" evidence="6">
    <location>
        <begin position="1705"/>
        <end position="1780"/>
    </location>
</feature>
<dbReference type="Pfam" id="PF16197">
    <property type="entry name" value="KAsynt_C_assoc"/>
    <property type="match status" value="1"/>
</dbReference>
<evidence type="ECO:0000313" key="10">
    <source>
        <dbReference type="EMBL" id="WMN03106.1"/>
    </source>
</evidence>
<keyword evidence="10" id="KW-0614">Plasmid</keyword>
<evidence type="ECO:0000259" key="7">
    <source>
        <dbReference type="PROSITE" id="PS52004"/>
    </source>
</evidence>
<dbReference type="SMART" id="SM00822">
    <property type="entry name" value="PKS_KR"/>
    <property type="match status" value="1"/>
</dbReference>
<dbReference type="Gene3D" id="3.30.70.250">
    <property type="entry name" value="Malonyl-CoA ACP transacylase, ACP-binding"/>
    <property type="match status" value="1"/>
</dbReference>
<evidence type="ECO:0000313" key="11">
    <source>
        <dbReference type="Proteomes" id="UP001230933"/>
    </source>
</evidence>
<dbReference type="InterPro" id="IPR016035">
    <property type="entry name" value="Acyl_Trfase/lysoPLipase"/>
</dbReference>
<dbReference type="InterPro" id="IPR020841">
    <property type="entry name" value="PKS_Beta-ketoAc_synthase_dom"/>
</dbReference>
<dbReference type="InterPro" id="IPR018201">
    <property type="entry name" value="Ketoacyl_synth_AS"/>
</dbReference>
<dbReference type="PANTHER" id="PTHR43775:SF37">
    <property type="entry name" value="SI:DKEY-61P9.11"/>
    <property type="match status" value="1"/>
</dbReference>
<dbReference type="SUPFAM" id="SSF55048">
    <property type="entry name" value="Probable ACP-binding domain of malonyl-CoA ACP transacylase"/>
    <property type="match status" value="1"/>
</dbReference>
<evidence type="ECO:0000256" key="5">
    <source>
        <dbReference type="PROSITE-ProRule" id="PRU01363"/>
    </source>
</evidence>
<dbReference type="InterPro" id="IPR049551">
    <property type="entry name" value="PKS_DH_C"/>
</dbReference>
<dbReference type="InterPro" id="IPR036736">
    <property type="entry name" value="ACP-like_sf"/>
</dbReference>
<dbReference type="Proteomes" id="UP001230933">
    <property type="component" value="Plasmid pMGMM8_1"/>
</dbReference>
<dbReference type="SMART" id="SM00826">
    <property type="entry name" value="PKS_DH"/>
    <property type="match status" value="1"/>
</dbReference>
<dbReference type="EMBL" id="CP133192">
    <property type="protein sequence ID" value="WMN02147.1"/>
    <property type="molecule type" value="Genomic_DNA"/>
</dbReference>
<dbReference type="InterPro" id="IPR049552">
    <property type="entry name" value="PKS_DH_N"/>
</dbReference>
<dbReference type="PROSITE" id="PS50075">
    <property type="entry name" value="CARRIER"/>
    <property type="match status" value="1"/>
</dbReference>
<evidence type="ECO:0000256" key="2">
    <source>
        <dbReference type="ARBA" id="ARBA00022553"/>
    </source>
</evidence>
<dbReference type="PROSITE" id="PS52019">
    <property type="entry name" value="PKS_MFAS_DH"/>
    <property type="match status" value="1"/>
</dbReference>
<dbReference type="InterPro" id="IPR020806">
    <property type="entry name" value="PKS_PP-bd"/>
</dbReference>
<keyword evidence="3" id="KW-0808">Transferase</keyword>
<dbReference type="InterPro" id="IPR050091">
    <property type="entry name" value="PKS_NRPS_Biosynth_Enz"/>
</dbReference>
<evidence type="ECO:0000256" key="4">
    <source>
        <dbReference type="ARBA" id="ARBA00023268"/>
    </source>
</evidence>
<dbReference type="SMART" id="SM00823">
    <property type="entry name" value="PKS_PP"/>
    <property type="match status" value="1"/>
</dbReference>
<dbReference type="InterPro" id="IPR014030">
    <property type="entry name" value="Ketoacyl_synth_N"/>
</dbReference>
<keyword evidence="2" id="KW-0597">Phosphoprotein</keyword>
<feature type="active site" description="Proton donor; for dehydratase activity" evidence="5">
    <location>
        <position position="1121"/>
    </location>
</feature>
<dbReference type="GO" id="GO:0071770">
    <property type="term" value="P:DIM/DIP cell wall layer assembly"/>
    <property type="evidence" value="ECO:0007669"/>
    <property type="project" value="TreeGrafter"/>
</dbReference>
<geneLocation type="plasmid" evidence="9 11">
    <name>pMGMM8_2</name>
</geneLocation>
<feature type="region of interest" description="N-terminal hotdog fold" evidence="5">
    <location>
        <begin position="918"/>
        <end position="1042"/>
    </location>
</feature>
<dbReference type="FunFam" id="3.40.47.10:FF:000019">
    <property type="entry name" value="Polyketide synthase type I"/>
    <property type="match status" value="1"/>
</dbReference>
<keyword evidence="4" id="KW-0511">Multifunctional enzyme</keyword>
<dbReference type="CDD" id="cd00833">
    <property type="entry name" value="PKS"/>
    <property type="match status" value="1"/>
</dbReference>
<organism evidence="10 11">
    <name type="scientific">Rhodococcus erythropolis</name>
    <name type="common">Arthrobacter picolinophilus</name>
    <dbReference type="NCBI Taxonomy" id="1833"/>
    <lineage>
        <taxon>Bacteria</taxon>
        <taxon>Bacillati</taxon>
        <taxon>Actinomycetota</taxon>
        <taxon>Actinomycetes</taxon>
        <taxon>Mycobacteriales</taxon>
        <taxon>Nocardiaceae</taxon>
        <taxon>Rhodococcus</taxon>
        <taxon>Rhodococcus erythropolis group</taxon>
    </lineage>
</organism>
<dbReference type="GO" id="GO:0004312">
    <property type="term" value="F:fatty acid synthase activity"/>
    <property type="evidence" value="ECO:0007669"/>
    <property type="project" value="TreeGrafter"/>
</dbReference>
<evidence type="ECO:0000259" key="6">
    <source>
        <dbReference type="PROSITE" id="PS50075"/>
    </source>
</evidence>
<dbReference type="GO" id="GO:0004315">
    <property type="term" value="F:3-oxoacyl-[acyl-carrier-protein] synthase activity"/>
    <property type="evidence" value="ECO:0007669"/>
    <property type="project" value="InterPro"/>
</dbReference>
<geneLocation type="plasmid" evidence="10 11">
    <name>pMGMM8_1</name>
</geneLocation>
<feature type="domain" description="PKS/mFAS DH" evidence="8">
    <location>
        <begin position="918"/>
        <end position="1209"/>
    </location>
</feature>
<dbReference type="InterPro" id="IPR016039">
    <property type="entry name" value="Thiolase-like"/>
</dbReference>
<dbReference type="Pfam" id="PF21089">
    <property type="entry name" value="PKS_DH_N"/>
    <property type="match status" value="1"/>
</dbReference>
<dbReference type="Proteomes" id="UP001230933">
    <property type="component" value="Plasmid pMGMM8_2"/>
</dbReference>
<dbReference type="PANTHER" id="PTHR43775">
    <property type="entry name" value="FATTY ACID SYNTHASE"/>
    <property type="match status" value="1"/>
</dbReference>
<feature type="region of interest" description="C-terminal hotdog fold" evidence="5">
    <location>
        <begin position="1060"/>
        <end position="1209"/>
    </location>
</feature>
<dbReference type="SUPFAM" id="SSF53901">
    <property type="entry name" value="Thiolase-like"/>
    <property type="match status" value="1"/>
</dbReference>
<dbReference type="Gene3D" id="3.40.50.720">
    <property type="entry name" value="NAD(P)-binding Rossmann-like Domain"/>
    <property type="match status" value="1"/>
</dbReference>
<gene>
    <name evidence="10" type="ORF">QIE55_32390</name>
    <name evidence="9" type="ORF">QIE55_32900</name>
</gene>
<protein>
    <submittedName>
        <fullName evidence="10">Type I polyketide synthase</fullName>
    </submittedName>
</protein>
<dbReference type="InterPro" id="IPR014043">
    <property type="entry name" value="Acyl_transferase_dom"/>
</dbReference>
<dbReference type="InterPro" id="IPR016036">
    <property type="entry name" value="Malonyl_transacylase_ACP-bd"/>
</dbReference>
<dbReference type="CDD" id="cd08955">
    <property type="entry name" value="KR_2_FAS_SDR_x"/>
    <property type="match status" value="1"/>
</dbReference>
<dbReference type="Pfam" id="PF02801">
    <property type="entry name" value="Ketoacyl-synt_C"/>
    <property type="match status" value="1"/>
</dbReference>
<dbReference type="Pfam" id="PF00698">
    <property type="entry name" value="Acyl_transf_1"/>
    <property type="match status" value="1"/>
</dbReference>
<dbReference type="SUPFAM" id="SSF51735">
    <property type="entry name" value="NAD(P)-binding Rossmann-fold domains"/>
    <property type="match status" value="2"/>
</dbReference>